<evidence type="ECO:0000313" key="3">
    <source>
        <dbReference type="Proteomes" id="UP001528040"/>
    </source>
</evidence>
<dbReference type="RefSeq" id="WP_271053991.1">
    <property type="nucleotide sequence ID" value="NZ_JAQIIO010000004.1"/>
</dbReference>
<evidence type="ECO:0000313" key="2">
    <source>
        <dbReference type="EMBL" id="MDA5094286.1"/>
    </source>
</evidence>
<dbReference type="InterPro" id="IPR006837">
    <property type="entry name" value="Divergent_DAC"/>
</dbReference>
<sequence length="534" mass="54138">MSRGFLSGAAVGAVVSGLGLAILSITTEPPENISGQLEVMPASATETQPLPTPPETASPEDSIVAPADAETDPDPVEDIATVEAPDGEATDAETAEAETGVEPDPAPSMVDPNADPAPLVAPDTADTAPSLPAAEIQNDAGSSEAAPVAPEMTVLDPAPIELPAGPAASVEESSPETMPPVSDQLAQLPQIESIPDLPTPTDQPANGAAMPEVPIASLDAPDPLPEVEQDEVSPPSPDVSVDEGSKGASEVEADPNPTERSGIKSDPVAPIGDLAPNVTTDRLPSIGSDEGEEQGDTQTAEISTEVTSQSPLAIIRNSVPFTPVEDLPTLAILLKDEGGAQTALGDLSALPFPVTFVVEANAPDAAEAIARYRAAGAEVVVEAGLPANSTPVDAEVNFQVQSDIMNMGSAVLMAIDSGFQENSDLAKQIAAILVASGHGLISHPKGLSTGHRLALKAGVPAGVIFRDVDGAGQNARAIGRFMDNAAFKSRQSGGGVIVYARARPETLQALIAWSLGNRAATVTLAPASAVLLGD</sequence>
<dbReference type="CDD" id="cd10936">
    <property type="entry name" value="CE4_DAC2"/>
    <property type="match status" value="1"/>
</dbReference>
<dbReference type="EMBL" id="JAQIIO010000004">
    <property type="protein sequence ID" value="MDA5094286.1"/>
    <property type="molecule type" value="Genomic_DNA"/>
</dbReference>
<reference evidence="2 3" key="1">
    <citation type="submission" date="2023-01" db="EMBL/GenBank/DDBJ databases">
        <authorList>
            <person name="Yoon J.-W."/>
        </authorList>
    </citation>
    <scope>NUCLEOTIDE SEQUENCE [LARGE SCALE GENOMIC DNA]</scope>
    <source>
        <strain evidence="2 3">KMU-50</strain>
    </source>
</reference>
<dbReference type="Proteomes" id="UP001528040">
    <property type="component" value="Unassembled WGS sequence"/>
</dbReference>
<organism evidence="2 3">
    <name type="scientific">Aliiroseovarius salicola</name>
    <dbReference type="NCBI Taxonomy" id="3009082"/>
    <lineage>
        <taxon>Bacteria</taxon>
        <taxon>Pseudomonadati</taxon>
        <taxon>Pseudomonadota</taxon>
        <taxon>Alphaproteobacteria</taxon>
        <taxon>Rhodobacterales</taxon>
        <taxon>Paracoccaceae</taxon>
        <taxon>Aliiroseovarius</taxon>
    </lineage>
</organism>
<dbReference type="SUPFAM" id="SSF88713">
    <property type="entry name" value="Glycoside hydrolase/deacetylase"/>
    <property type="match status" value="1"/>
</dbReference>
<keyword evidence="3" id="KW-1185">Reference proteome</keyword>
<feature type="region of interest" description="Disordered" evidence="1">
    <location>
        <begin position="33"/>
        <end position="307"/>
    </location>
</feature>
<dbReference type="Gene3D" id="3.20.20.370">
    <property type="entry name" value="Glycoside hydrolase/deacetylase"/>
    <property type="match status" value="1"/>
</dbReference>
<dbReference type="Pfam" id="PF04748">
    <property type="entry name" value="Polysacc_deac_2"/>
    <property type="match status" value="1"/>
</dbReference>
<accession>A0ABT4W1A2</accession>
<feature type="compositionally biased region" description="Polar residues" evidence="1">
    <location>
        <begin position="296"/>
        <end position="307"/>
    </location>
</feature>
<protein>
    <submittedName>
        <fullName evidence="2">Divergent polysaccharide deacetylase family protein</fullName>
    </submittedName>
</protein>
<comment type="caution">
    <text evidence="2">The sequence shown here is derived from an EMBL/GenBank/DDBJ whole genome shotgun (WGS) entry which is preliminary data.</text>
</comment>
<dbReference type="InterPro" id="IPR011330">
    <property type="entry name" value="Glyco_hydro/deAcase_b/a-brl"/>
</dbReference>
<proteinExistence type="predicted"/>
<name>A0ABT4W1A2_9RHOB</name>
<evidence type="ECO:0000256" key="1">
    <source>
        <dbReference type="SAM" id="MobiDB-lite"/>
    </source>
</evidence>
<gene>
    <name evidence="2" type="ORF">O2N63_09310</name>
</gene>
<feature type="compositionally biased region" description="Acidic residues" evidence="1">
    <location>
        <begin position="85"/>
        <end position="101"/>
    </location>
</feature>